<dbReference type="eggNOG" id="KOG0376">
    <property type="taxonomic scope" value="Eukaryota"/>
</dbReference>
<dbReference type="Gene3D" id="3.60.21.10">
    <property type="match status" value="1"/>
</dbReference>
<comment type="similarity">
    <text evidence="4">Belongs to the PPP phosphatase family. PP-5 (PP-T) subfamily.</text>
</comment>
<dbReference type="PROSITE" id="PS00125">
    <property type="entry name" value="SER_THR_PHOSPHATASE"/>
    <property type="match status" value="1"/>
</dbReference>
<feature type="active site" description="Proton donor/acceptor" evidence="14">
    <location>
        <position position="324"/>
    </location>
</feature>
<evidence type="ECO:0000256" key="3">
    <source>
        <dbReference type="ARBA" id="ARBA00004123"/>
    </source>
</evidence>
<dbReference type="GO" id="GO:0004722">
    <property type="term" value="F:protein serine/threonine phosphatase activity"/>
    <property type="evidence" value="ECO:0007669"/>
    <property type="project" value="UniProtKB-EC"/>
</dbReference>
<dbReference type="InterPro" id="IPR004843">
    <property type="entry name" value="Calcineurin-like_PHP"/>
</dbReference>
<feature type="domain" description="Serine/threonine specific protein phosphatases" evidence="16">
    <location>
        <begin position="320"/>
        <end position="325"/>
    </location>
</feature>
<organism evidence="17 19">
    <name type="scientific">Pichia kudriavzevii</name>
    <name type="common">Yeast</name>
    <name type="synonym">Issatchenkia orientalis</name>
    <dbReference type="NCBI Taxonomy" id="4909"/>
    <lineage>
        <taxon>Eukaryota</taxon>
        <taxon>Fungi</taxon>
        <taxon>Dikarya</taxon>
        <taxon>Ascomycota</taxon>
        <taxon>Saccharomycotina</taxon>
        <taxon>Pichiomycetes</taxon>
        <taxon>Pichiales</taxon>
        <taxon>Pichiaceae</taxon>
        <taxon>Pichia</taxon>
    </lineage>
</organism>
<comment type="catalytic activity">
    <reaction evidence="12">
        <text>O-phospho-L-seryl-[protein] + H2O = L-seryl-[protein] + phosphate</text>
        <dbReference type="Rhea" id="RHEA:20629"/>
        <dbReference type="Rhea" id="RHEA-COMP:9863"/>
        <dbReference type="Rhea" id="RHEA-COMP:11604"/>
        <dbReference type="ChEBI" id="CHEBI:15377"/>
        <dbReference type="ChEBI" id="CHEBI:29999"/>
        <dbReference type="ChEBI" id="CHEBI:43474"/>
        <dbReference type="ChEBI" id="CHEBI:83421"/>
        <dbReference type="EC" id="3.1.3.16"/>
    </reaction>
    <physiologicalReaction direction="left-to-right" evidence="12">
        <dbReference type="Rhea" id="RHEA:20630"/>
    </physiologicalReaction>
</comment>
<keyword evidence="8" id="KW-0802">TPR repeat</keyword>
<dbReference type="InterPro" id="IPR011990">
    <property type="entry name" value="TPR-like_helical_dom_sf"/>
</dbReference>
<dbReference type="Gene3D" id="1.25.40.10">
    <property type="entry name" value="Tetratricopeptide repeat domain"/>
    <property type="match status" value="1"/>
</dbReference>
<dbReference type="SMART" id="SM00028">
    <property type="entry name" value="TPR"/>
    <property type="match status" value="3"/>
</dbReference>
<dbReference type="EMBL" id="JQFK01000009">
    <property type="protein sequence ID" value="KGK39460.1"/>
    <property type="molecule type" value="Genomic_DNA"/>
</dbReference>
<comment type="cofactor">
    <cofactor evidence="2">
        <name>Mg(2+)</name>
        <dbReference type="ChEBI" id="CHEBI:18420"/>
    </cofactor>
</comment>
<comment type="cofactor">
    <cofactor evidence="1">
        <name>Mn(2+)</name>
        <dbReference type="ChEBI" id="CHEBI:29035"/>
    </cofactor>
</comment>
<dbReference type="InterPro" id="IPR029052">
    <property type="entry name" value="Metallo-depent_PP-like"/>
</dbReference>
<evidence type="ECO:0000256" key="9">
    <source>
        <dbReference type="ARBA" id="ARBA00022912"/>
    </source>
</evidence>
<evidence type="ECO:0000313" key="20">
    <source>
        <dbReference type="Proteomes" id="UP000189274"/>
    </source>
</evidence>
<dbReference type="VEuPathDB" id="FungiDB:C5L36_0B09670"/>
<dbReference type="AlphaFoldDB" id="A0A099P3I2"/>
<evidence type="ECO:0000256" key="13">
    <source>
        <dbReference type="ARBA" id="ARBA00048832"/>
    </source>
</evidence>
<evidence type="ECO:0000256" key="5">
    <source>
        <dbReference type="ARBA" id="ARBA00022723"/>
    </source>
</evidence>
<dbReference type="PANTHER" id="PTHR45668">
    <property type="entry name" value="SERINE/THREONINE-PROTEIN PHOSPHATASE 5-RELATED"/>
    <property type="match status" value="1"/>
</dbReference>
<keyword evidence="11" id="KW-0539">Nucleus</keyword>
<dbReference type="Proteomes" id="UP000029867">
    <property type="component" value="Unassembled WGS sequence"/>
</dbReference>
<proteinExistence type="inferred from homology"/>
<dbReference type="SUPFAM" id="SSF56300">
    <property type="entry name" value="Metallo-dependent phosphatases"/>
    <property type="match status" value="1"/>
</dbReference>
<keyword evidence="6" id="KW-0677">Repeat</keyword>
<keyword evidence="10" id="KW-0464">Manganese</keyword>
<dbReference type="InterPro" id="IPR019734">
    <property type="entry name" value="TPR_rpt"/>
</dbReference>
<dbReference type="FunFam" id="3.60.21.10:FF:000036">
    <property type="entry name" value="Serine/threonine protein phosphatase 5"/>
    <property type="match status" value="1"/>
</dbReference>
<comment type="catalytic activity">
    <reaction evidence="13">
        <text>O-phospho-L-threonyl-[protein] + H2O = L-threonyl-[protein] + phosphate</text>
        <dbReference type="Rhea" id="RHEA:47004"/>
        <dbReference type="Rhea" id="RHEA-COMP:11060"/>
        <dbReference type="Rhea" id="RHEA-COMP:11605"/>
        <dbReference type="ChEBI" id="CHEBI:15377"/>
        <dbReference type="ChEBI" id="CHEBI:30013"/>
        <dbReference type="ChEBI" id="CHEBI:43474"/>
        <dbReference type="ChEBI" id="CHEBI:61977"/>
        <dbReference type="EC" id="3.1.3.16"/>
    </reaction>
    <physiologicalReaction direction="left-to-right" evidence="13">
        <dbReference type="Rhea" id="RHEA:47005"/>
    </physiologicalReaction>
</comment>
<keyword evidence="5" id="KW-0479">Metal-binding</keyword>
<dbReference type="SUPFAM" id="SSF48452">
    <property type="entry name" value="TPR-like"/>
    <property type="match status" value="1"/>
</dbReference>
<evidence type="ECO:0000256" key="15">
    <source>
        <dbReference type="RuleBase" id="RU004273"/>
    </source>
</evidence>
<name>A0A099P3I2_PICKU</name>
<evidence type="ECO:0000313" key="18">
    <source>
        <dbReference type="EMBL" id="ONH77154.1"/>
    </source>
</evidence>
<dbReference type="SMART" id="SM00156">
    <property type="entry name" value="PP2Ac"/>
    <property type="match status" value="1"/>
</dbReference>
<reference evidence="17" key="2">
    <citation type="submission" date="2014-08" db="EMBL/GenBank/DDBJ databases">
        <title>Exploiting Issatchenkia orientalis SD108 for Succinic Acid Production.</title>
        <authorList>
            <person name="Xiao H."/>
            <person name="Shao Z."/>
            <person name="Jiang Y."/>
            <person name="Dole S."/>
            <person name="Zhao H."/>
        </authorList>
    </citation>
    <scope>NUCLEOTIDE SEQUENCE [LARGE SCALE GENOMIC DNA]</scope>
    <source>
        <strain evidence="17">SD108</strain>
    </source>
</reference>
<accession>A0A099P3I2</accession>
<evidence type="ECO:0000256" key="1">
    <source>
        <dbReference type="ARBA" id="ARBA00001936"/>
    </source>
</evidence>
<evidence type="ECO:0000256" key="4">
    <source>
        <dbReference type="ARBA" id="ARBA00008786"/>
    </source>
</evidence>
<evidence type="ECO:0000256" key="11">
    <source>
        <dbReference type="ARBA" id="ARBA00023242"/>
    </source>
</evidence>
<reference evidence="20" key="3">
    <citation type="journal article" date="2017" name="Genome Announc.">
        <title>Genome sequences of Cyberlindnera fabianii 65, Pichia kudriavzevii 129, and Saccharomyces cerevisiae 131 isolated from fermented masau fruits in Zimbabwe.</title>
        <authorList>
            <person name="van Rijswijck I.M.H."/>
            <person name="Derks M.F.L."/>
            <person name="Abee T."/>
            <person name="de Ridder D."/>
            <person name="Smid E.J."/>
        </authorList>
    </citation>
    <scope>NUCLEOTIDE SEQUENCE [LARGE SCALE GENOMIC DNA]</scope>
    <source>
        <strain evidence="20">129</strain>
    </source>
</reference>
<dbReference type="GO" id="GO:0046872">
    <property type="term" value="F:metal ion binding"/>
    <property type="evidence" value="ECO:0007669"/>
    <property type="project" value="UniProtKB-KW"/>
</dbReference>
<reference evidence="19" key="1">
    <citation type="journal article" date="2014" name="Microb. Cell Fact.">
        <title>Exploiting Issatchenkia orientalis SD108 for succinic acid production.</title>
        <authorList>
            <person name="Xiao H."/>
            <person name="Shao Z."/>
            <person name="Jiang Y."/>
            <person name="Dole S."/>
            <person name="Zhao H."/>
        </authorList>
    </citation>
    <scope>NUCLEOTIDE SEQUENCE [LARGE SCALE GENOMIC DNA]</scope>
    <source>
        <strain evidence="19">SD108</strain>
    </source>
</reference>
<dbReference type="InterPro" id="IPR051134">
    <property type="entry name" value="PPP_phosphatase"/>
</dbReference>
<keyword evidence="7 15" id="KW-0378">Hydrolase</keyword>
<dbReference type="PANTHER" id="PTHR45668:SF5">
    <property type="entry name" value="SERINE_THREONINE-PROTEIN PHOSPHATASE 5"/>
    <property type="match status" value="1"/>
</dbReference>
<evidence type="ECO:0000259" key="16">
    <source>
        <dbReference type="PROSITE" id="PS00125"/>
    </source>
</evidence>
<dbReference type="InterPro" id="IPR006186">
    <property type="entry name" value="Ser/Thr-sp_prot-phosphatase"/>
</dbReference>
<evidence type="ECO:0000256" key="10">
    <source>
        <dbReference type="ARBA" id="ARBA00023211"/>
    </source>
</evidence>
<dbReference type="HOGENOM" id="CLU_004962_5_2_1"/>
<protein>
    <recommendedName>
        <fullName evidence="15">Serine/threonine-protein phosphatase</fullName>
        <ecNumber evidence="15">3.1.3.16</ecNumber>
    </recommendedName>
</protein>
<dbReference type="Pfam" id="PF00149">
    <property type="entry name" value="Metallophos"/>
    <property type="match status" value="1"/>
</dbReference>
<evidence type="ECO:0000313" key="19">
    <source>
        <dbReference type="Proteomes" id="UP000029867"/>
    </source>
</evidence>
<evidence type="ECO:0000256" key="8">
    <source>
        <dbReference type="ARBA" id="ARBA00022803"/>
    </source>
</evidence>
<keyword evidence="9" id="KW-0904">Protein phosphatase</keyword>
<evidence type="ECO:0000256" key="12">
    <source>
        <dbReference type="ARBA" id="ARBA00047986"/>
    </source>
</evidence>
<evidence type="ECO:0000313" key="17">
    <source>
        <dbReference type="EMBL" id="KGK39460.1"/>
    </source>
</evidence>
<evidence type="ECO:0000256" key="6">
    <source>
        <dbReference type="ARBA" id="ARBA00022737"/>
    </source>
</evidence>
<dbReference type="PIRSF" id="PIRSF033096">
    <property type="entry name" value="PPPtase_5"/>
    <property type="match status" value="1"/>
</dbReference>
<evidence type="ECO:0000256" key="14">
    <source>
        <dbReference type="PIRSR" id="PIRSR033096-1"/>
    </source>
</evidence>
<evidence type="ECO:0000256" key="7">
    <source>
        <dbReference type="ARBA" id="ARBA00022801"/>
    </source>
</evidence>
<dbReference type="EC" id="3.1.3.16" evidence="15"/>
<dbReference type="GO" id="GO:0005737">
    <property type="term" value="C:cytoplasm"/>
    <property type="evidence" value="ECO:0007669"/>
    <property type="project" value="EnsemblFungi"/>
</dbReference>
<dbReference type="PRINTS" id="PR00114">
    <property type="entry name" value="STPHPHTASE"/>
</dbReference>
<reference evidence="18" key="4">
    <citation type="submission" date="2017-01" db="EMBL/GenBank/DDBJ databases">
        <authorList>
            <person name="Mah S.A."/>
            <person name="Swanson W.J."/>
            <person name="Moy G.W."/>
            <person name="Vacquier V.D."/>
        </authorList>
    </citation>
    <scope>NUCLEOTIDE SEQUENCE [LARGE SCALE GENOMIC DNA]</scope>
    <source>
        <strain evidence="18">129</strain>
    </source>
</reference>
<comment type="subcellular location">
    <subcellularLocation>
        <location evidence="3">Nucleus</location>
    </subcellularLocation>
</comment>
<dbReference type="GO" id="GO:0005634">
    <property type="term" value="C:nucleus"/>
    <property type="evidence" value="ECO:0007669"/>
    <property type="project" value="UniProtKB-SubCell"/>
</dbReference>
<dbReference type="Pfam" id="PF08321">
    <property type="entry name" value="PPP5"/>
    <property type="match status" value="1"/>
</dbReference>
<dbReference type="Proteomes" id="UP000189274">
    <property type="component" value="Unassembled WGS sequence"/>
</dbReference>
<dbReference type="InterPro" id="IPR013235">
    <property type="entry name" value="PPP_dom"/>
</dbReference>
<evidence type="ECO:0000256" key="2">
    <source>
        <dbReference type="ARBA" id="ARBA00001946"/>
    </source>
</evidence>
<dbReference type="EMBL" id="MQVM01000002">
    <property type="protein sequence ID" value="ONH77154.1"/>
    <property type="molecule type" value="Genomic_DNA"/>
</dbReference>
<sequence length="524" mass="59537">MDNKEETYLKEKSHGNAAFKEQNYVLAIEHYTTAIQVLEPNHEETSTLIDENVEDVTLHSHQHAHALAILYSNRAQAQLKLENYGLAIHDCTLSLDHDSHFVKSVYRRAVANFAIRELESALKDCKLALTMAPNDSKIRMLSKEVSLILKQRRFEMAIDVVEKSVFTSIKWEKGGELQVEVTDAAGGEVNVRGLDEGFIERMIEAFKKGLNIDKMDAFAIVNGANTIFKREKSLVEFGFSDSTVEGYKKFGKEVEVITICGDTHGQVYDVFNIFELFGKVSSKHVYLFNGDFVDRGSWGCEVALLLYSLKILYPDRLFINRGNHETDDMNSVYGFQDECKYKYGEKLFKCFSESFGSLPYCTLINNEWLVMHGGLFSEDNVGLAELRKIDRFKNTHGQPPRSGIEMELLWTDPQESEGRSLSKRGVGLQFGPDVTKAFCDRNHLKGVIRSHEVRDRGVEWEHGGKLCTVFSAPNYCDVQGNLGGVINMKMDWETMELAVECERFSAVEHPDVPPMKYTKNQYGF</sequence>
<gene>
    <name evidence="18" type="ORF">BOH78_0463</name>
    <name evidence="17" type="ORF">JL09_g1474</name>
</gene>
<comment type="caution">
    <text evidence="17">The sequence shown here is derived from an EMBL/GenBank/DDBJ whole genome shotgun (WGS) entry which is preliminary data.</text>
</comment>